<dbReference type="OrthoDB" id="9783388at2"/>
<dbReference type="InterPro" id="IPR029016">
    <property type="entry name" value="GAF-like_dom_sf"/>
</dbReference>
<feature type="transmembrane region" description="Helical" evidence="1">
    <location>
        <begin position="180"/>
        <end position="200"/>
    </location>
</feature>
<dbReference type="Gene3D" id="3.30.70.270">
    <property type="match status" value="1"/>
</dbReference>
<dbReference type="Pfam" id="PF13185">
    <property type="entry name" value="GAF_2"/>
    <property type="match status" value="1"/>
</dbReference>
<dbReference type="Pfam" id="PF00990">
    <property type="entry name" value="GGDEF"/>
    <property type="match status" value="1"/>
</dbReference>
<dbReference type="GO" id="GO:0043709">
    <property type="term" value="P:cell adhesion involved in single-species biofilm formation"/>
    <property type="evidence" value="ECO:0007669"/>
    <property type="project" value="TreeGrafter"/>
</dbReference>
<dbReference type="EMBL" id="LSRS01000002">
    <property type="protein sequence ID" value="KAF1086103.1"/>
    <property type="molecule type" value="Genomic_DNA"/>
</dbReference>
<dbReference type="AlphaFoldDB" id="A0A9D2WS56"/>
<dbReference type="PANTHER" id="PTHR45138">
    <property type="entry name" value="REGULATORY COMPONENTS OF SENSORY TRANSDUCTION SYSTEM"/>
    <property type="match status" value="1"/>
</dbReference>
<feature type="transmembrane region" description="Helical" evidence="1">
    <location>
        <begin position="65"/>
        <end position="90"/>
    </location>
</feature>
<dbReference type="GO" id="GO:0052621">
    <property type="term" value="F:diguanylate cyclase activity"/>
    <property type="evidence" value="ECO:0007669"/>
    <property type="project" value="TreeGrafter"/>
</dbReference>
<evidence type="ECO:0000313" key="4">
    <source>
        <dbReference type="Proteomes" id="UP000798488"/>
    </source>
</evidence>
<dbReference type="PANTHER" id="PTHR45138:SF9">
    <property type="entry name" value="DIGUANYLATE CYCLASE DGCM-RELATED"/>
    <property type="match status" value="1"/>
</dbReference>
<gene>
    <name evidence="3" type="primary">cph2_2</name>
    <name evidence="3" type="ORF">SPSYN_00842</name>
</gene>
<dbReference type="PROSITE" id="PS50887">
    <property type="entry name" value="GGDEF"/>
    <property type="match status" value="1"/>
</dbReference>
<protein>
    <submittedName>
        <fullName evidence="3">Phytochrome-like protein cph2</fullName>
    </submittedName>
</protein>
<evidence type="ECO:0000313" key="3">
    <source>
        <dbReference type="EMBL" id="KAF1086103.1"/>
    </source>
</evidence>
<proteinExistence type="predicted"/>
<feature type="domain" description="GGDEF" evidence="2">
    <location>
        <begin position="426"/>
        <end position="550"/>
    </location>
</feature>
<feature type="transmembrane region" description="Helical" evidence="1">
    <location>
        <begin position="206"/>
        <end position="225"/>
    </location>
</feature>
<evidence type="ECO:0000259" key="2">
    <source>
        <dbReference type="PROSITE" id="PS50887"/>
    </source>
</evidence>
<accession>A0A9D2WS56</accession>
<dbReference type="SUPFAM" id="SSF55781">
    <property type="entry name" value="GAF domain-like"/>
    <property type="match status" value="1"/>
</dbReference>
<comment type="caution">
    <text evidence="3">The sequence shown here is derived from an EMBL/GenBank/DDBJ whole genome shotgun (WGS) entry which is preliminary data.</text>
</comment>
<keyword evidence="4" id="KW-1185">Reference proteome</keyword>
<keyword evidence="1" id="KW-1133">Transmembrane helix</keyword>
<dbReference type="SUPFAM" id="SSF55073">
    <property type="entry name" value="Nucleotide cyclase"/>
    <property type="match status" value="1"/>
</dbReference>
<dbReference type="Gene3D" id="3.30.450.40">
    <property type="match status" value="1"/>
</dbReference>
<feature type="transmembrane region" description="Helical" evidence="1">
    <location>
        <begin position="111"/>
        <end position="129"/>
    </location>
</feature>
<dbReference type="InterPro" id="IPR043128">
    <property type="entry name" value="Rev_trsase/Diguanyl_cyclase"/>
</dbReference>
<dbReference type="NCBIfam" id="TIGR00254">
    <property type="entry name" value="GGDEF"/>
    <property type="match status" value="1"/>
</dbReference>
<feature type="transmembrane region" description="Helical" evidence="1">
    <location>
        <begin position="39"/>
        <end position="59"/>
    </location>
</feature>
<dbReference type="InterPro" id="IPR048430">
    <property type="entry name" value="MASE9"/>
</dbReference>
<dbReference type="CDD" id="cd01949">
    <property type="entry name" value="GGDEF"/>
    <property type="match status" value="1"/>
</dbReference>
<dbReference type="InterPro" id="IPR000160">
    <property type="entry name" value="GGDEF_dom"/>
</dbReference>
<dbReference type="GO" id="GO:1902201">
    <property type="term" value="P:negative regulation of bacterial-type flagellum-dependent cell motility"/>
    <property type="evidence" value="ECO:0007669"/>
    <property type="project" value="TreeGrafter"/>
</dbReference>
<evidence type="ECO:0000256" key="1">
    <source>
        <dbReference type="SAM" id="Phobius"/>
    </source>
</evidence>
<dbReference type="InterPro" id="IPR050469">
    <property type="entry name" value="Diguanylate_Cyclase"/>
</dbReference>
<dbReference type="RefSeq" id="WP_161821238.1">
    <property type="nucleotide sequence ID" value="NZ_LSRS01000002.1"/>
</dbReference>
<dbReference type="Pfam" id="PF20972">
    <property type="entry name" value="MASE9"/>
    <property type="match status" value="1"/>
</dbReference>
<dbReference type="SMART" id="SM00065">
    <property type="entry name" value="GAF"/>
    <property type="match status" value="1"/>
</dbReference>
<dbReference type="InterPro" id="IPR029787">
    <property type="entry name" value="Nucleotide_cyclase"/>
</dbReference>
<keyword evidence="1" id="KW-0472">Membrane</keyword>
<dbReference type="InterPro" id="IPR003018">
    <property type="entry name" value="GAF"/>
</dbReference>
<reference evidence="3" key="1">
    <citation type="submission" date="2016-02" db="EMBL/GenBank/DDBJ databases">
        <title>Draft Genome Sequence of Sporotomaculum syntrophicum Strain FB, a Syntrophic Benzoate Degrader.</title>
        <authorList>
            <person name="Nobu M.K."/>
            <person name="Narihiro T."/>
            <person name="Qiu Y.-L."/>
            <person name="Ohashi A."/>
            <person name="Liu W.-T."/>
            <person name="Yuji S."/>
        </authorList>
    </citation>
    <scope>NUCLEOTIDE SEQUENCE</scope>
    <source>
        <strain evidence="3">FB</strain>
    </source>
</reference>
<dbReference type="Proteomes" id="UP000798488">
    <property type="component" value="Unassembled WGS sequence"/>
</dbReference>
<organism evidence="3 4">
    <name type="scientific">Sporotomaculum syntrophicum</name>
    <dbReference type="NCBI Taxonomy" id="182264"/>
    <lineage>
        <taxon>Bacteria</taxon>
        <taxon>Bacillati</taxon>
        <taxon>Bacillota</taxon>
        <taxon>Clostridia</taxon>
        <taxon>Eubacteriales</taxon>
        <taxon>Desulfallaceae</taxon>
        <taxon>Sporotomaculum</taxon>
    </lineage>
</organism>
<name>A0A9D2WS56_9FIRM</name>
<feature type="transmembrane region" description="Helical" evidence="1">
    <location>
        <begin position="6"/>
        <end position="27"/>
    </location>
</feature>
<sequence length="550" mass="61478">MRKVRRLPFTVYTCLVIGLGVGLLWYTFPLLNLDLGRELLVMLAFGVLAEWLAVVTPQGQLTGGFAVMLATYLIYGPVPAAWVNTLAALLGQGVVNRGNPLRTTLFKAAQYVPVVLGANFIYVLVGGTTDEKLAWSNAWPLVLFIGVYYFLNQLFVYTYKLLRRDENLLLHRPDMLGGEGLNYLVAVPLGLFMAWLYMYISIYSALLLFIPMLAVQFVLQFYLHLQLANRELRLVYEAARRLGGSLNLTELFDIYLRETRELVNFGDGVIYLWSEEQKCFVAETALGNHAELLKDSTVQRGEGFLGRVAEGGDAHLVDDTREDERTSGDMGLIQLYRSLLVIPLVAETEVVGLMVLGDKRSGVFEEEHVRLLTILGGFFAMAFANVRLGRRLDQAVITDELTGLYNYRYFRHRALGDLEQARRLNEHISLVMLNIENFKQVNNRYGQLAGDMVLAGVANVICGQVRDCDLAARYGGDEFAVLLPQTGPTEAKHVADRLRLAVRECVYEAGDSRILVRVTTGLATFPDDAADLDALFKIALKELEGEPQAK</sequence>
<feature type="transmembrane region" description="Helical" evidence="1">
    <location>
        <begin position="141"/>
        <end position="159"/>
    </location>
</feature>
<keyword evidence="1" id="KW-0812">Transmembrane</keyword>
<dbReference type="GO" id="GO:0005886">
    <property type="term" value="C:plasma membrane"/>
    <property type="evidence" value="ECO:0007669"/>
    <property type="project" value="TreeGrafter"/>
</dbReference>
<dbReference type="SMART" id="SM00267">
    <property type="entry name" value="GGDEF"/>
    <property type="match status" value="1"/>
</dbReference>